<comment type="similarity">
    <text evidence="2 6">Belongs to the SURF1 family.</text>
</comment>
<keyword evidence="8" id="KW-1185">Reference proteome</keyword>
<organism evidence="7 8">
    <name type="scientific">Fodinicurvata halophila</name>
    <dbReference type="NCBI Taxonomy" id="1419723"/>
    <lineage>
        <taxon>Bacteria</taxon>
        <taxon>Pseudomonadati</taxon>
        <taxon>Pseudomonadota</taxon>
        <taxon>Alphaproteobacteria</taxon>
        <taxon>Rhodospirillales</taxon>
        <taxon>Rhodovibrionaceae</taxon>
        <taxon>Fodinicurvata</taxon>
    </lineage>
</organism>
<dbReference type="CDD" id="cd06662">
    <property type="entry name" value="SURF1"/>
    <property type="match status" value="1"/>
</dbReference>
<proteinExistence type="inferred from homology"/>
<sequence length="263" mass="29185">MASLFSRFSFRPRLWPTLLTLPLLVALLSLGVWQLDRLEWKEGLIADLEARREAAPMALDAALESPGENEYRSVTLEGDYRHEGEIYWLARTYESRSGYHILTPMRLEDGREILVDRGWMPGTEPEANAADARRPEGDREITAVLRLGGWDGPDWLGELLRPQNRPEANEWLWPDLPAMAEAAGMEQPVTEAYVTLLPAGGASGEASGLPVAQAPRVDLKNDHLSYAITWFTLAGALAIIYLLFHLRPRPPGSGPRPSGRPAG</sequence>
<evidence type="ECO:0000256" key="6">
    <source>
        <dbReference type="RuleBase" id="RU363076"/>
    </source>
</evidence>
<dbReference type="InterPro" id="IPR045214">
    <property type="entry name" value="Surf1/Surf4"/>
</dbReference>
<comment type="caution">
    <text evidence="7">The sequence shown here is derived from an EMBL/GenBank/DDBJ whole genome shotgun (WGS) entry which is preliminary data.</text>
</comment>
<keyword evidence="3 6" id="KW-0812">Transmembrane</keyword>
<dbReference type="PANTHER" id="PTHR23427">
    <property type="entry name" value="SURFEIT LOCUS PROTEIN"/>
    <property type="match status" value="1"/>
</dbReference>
<reference evidence="8" key="1">
    <citation type="journal article" date="2019" name="Int. J. Syst. Evol. Microbiol.">
        <title>The Global Catalogue of Microorganisms (GCM) 10K type strain sequencing project: providing services to taxonomists for standard genome sequencing and annotation.</title>
        <authorList>
            <consortium name="The Broad Institute Genomics Platform"/>
            <consortium name="The Broad Institute Genome Sequencing Center for Infectious Disease"/>
            <person name="Wu L."/>
            <person name="Ma J."/>
        </authorList>
    </citation>
    <scope>NUCLEOTIDE SEQUENCE [LARGE SCALE GENOMIC DNA]</scope>
    <source>
        <strain evidence="8">CECT 8472</strain>
    </source>
</reference>
<dbReference type="PANTHER" id="PTHR23427:SF2">
    <property type="entry name" value="SURFEIT LOCUS PROTEIN 1"/>
    <property type="match status" value="1"/>
</dbReference>
<evidence type="ECO:0000313" key="8">
    <source>
        <dbReference type="Proteomes" id="UP001595799"/>
    </source>
</evidence>
<dbReference type="EMBL" id="JBHSCW010000001">
    <property type="protein sequence ID" value="MFC4350486.1"/>
    <property type="molecule type" value="Genomic_DNA"/>
</dbReference>
<dbReference type="InterPro" id="IPR002994">
    <property type="entry name" value="Surf1/Shy1"/>
</dbReference>
<evidence type="ECO:0000256" key="3">
    <source>
        <dbReference type="ARBA" id="ARBA00022692"/>
    </source>
</evidence>
<evidence type="ECO:0000256" key="5">
    <source>
        <dbReference type="ARBA" id="ARBA00023136"/>
    </source>
</evidence>
<accession>A0ABV8UI06</accession>
<dbReference type="Pfam" id="PF02104">
    <property type="entry name" value="SURF1"/>
    <property type="match status" value="1"/>
</dbReference>
<keyword evidence="5 6" id="KW-0472">Membrane</keyword>
<evidence type="ECO:0000313" key="7">
    <source>
        <dbReference type="EMBL" id="MFC4350486.1"/>
    </source>
</evidence>
<evidence type="ECO:0000256" key="1">
    <source>
        <dbReference type="ARBA" id="ARBA00004370"/>
    </source>
</evidence>
<dbReference type="PROSITE" id="PS50895">
    <property type="entry name" value="SURF1"/>
    <property type="match status" value="1"/>
</dbReference>
<keyword evidence="6" id="KW-1003">Cell membrane</keyword>
<gene>
    <name evidence="7" type="ORF">ACFOW6_02890</name>
</gene>
<protein>
    <recommendedName>
        <fullName evidence="6">SURF1-like protein</fullName>
    </recommendedName>
</protein>
<comment type="subcellular location">
    <subcellularLocation>
        <location evidence="6">Cell membrane</location>
        <topology evidence="6">Multi-pass membrane protein</topology>
    </subcellularLocation>
    <subcellularLocation>
        <location evidence="1">Membrane</location>
    </subcellularLocation>
</comment>
<dbReference type="RefSeq" id="WP_382420822.1">
    <property type="nucleotide sequence ID" value="NZ_JBHSCW010000001.1"/>
</dbReference>
<name>A0ABV8UI06_9PROT</name>
<keyword evidence="4 6" id="KW-1133">Transmembrane helix</keyword>
<dbReference type="Proteomes" id="UP001595799">
    <property type="component" value="Unassembled WGS sequence"/>
</dbReference>
<comment type="caution">
    <text evidence="6">Lacks conserved residue(s) required for the propagation of feature annotation.</text>
</comment>
<evidence type="ECO:0000256" key="4">
    <source>
        <dbReference type="ARBA" id="ARBA00022989"/>
    </source>
</evidence>
<evidence type="ECO:0000256" key="2">
    <source>
        <dbReference type="ARBA" id="ARBA00007165"/>
    </source>
</evidence>
<feature type="transmembrane region" description="Helical" evidence="6">
    <location>
        <begin position="224"/>
        <end position="244"/>
    </location>
</feature>